<dbReference type="Pfam" id="PF16242">
    <property type="entry name" value="Pyrid_ox_like"/>
    <property type="match status" value="1"/>
</dbReference>
<name>A0A9X1LL56_9FLAO</name>
<proteinExistence type="predicted"/>
<dbReference type="SUPFAM" id="SSF50475">
    <property type="entry name" value="FMN-binding split barrel"/>
    <property type="match status" value="1"/>
</dbReference>
<reference evidence="2" key="1">
    <citation type="submission" date="2021-10" db="EMBL/GenBank/DDBJ databases">
        <title>Gramella sp. ASW11-100T, isolated from marine sediment.</title>
        <authorList>
            <person name="Xia C."/>
        </authorList>
    </citation>
    <scope>NUCLEOTIDE SEQUENCE</scope>
    <source>
        <strain evidence="2">ASW11-100</strain>
    </source>
</reference>
<dbReference type="EMBL" id="JAJBZG010000005">
    <property type="protein sequence ID" value="MCB7482489.1"/>
    <property type="molecule type" value="Genomic_DNA"/>
</dbReference>
<dbReference type="Proteomes" id="UP001139414">
    <property type="component" value="Unassembled WGS sequence"/>
</dbReference>
<keyword evidence="3" id="KW-1185">Reference proteome</keyword>
<dbReference type="PANTHER" id="PTHR34818">
    <property type="entry name" value="PROTEIN BLI-3"/>
    <property type="match status" value="1"/>
</dbReference>
<feature type="domain" description="General stress protein FMN-binding split barrel" evidence="1">
    <location>
        <begin position="11"/>
        <end position="157"/>
    </location>
</feature>
<dbReference type="AlphaFoldDB" id="A0A9X1LL56"/>
<organism evidence="2 3">
    <name type="scientific">Christiangramia sediminis</name>
    <dbReference type="NCBI Taxonomy" id="2881336"/>
    <lineage>
        <taxon>Bacteria</taxon>
        <taxon>Pseudomonadati</taxon>
        <taxon>Bacteroidota</taxon>
        <taxon>Flavobacteriia</taxon>
        <taxon>Flavobacteriales</taxon>
        <taxon>Flavobacteriaceae</taxon>
        <taxon>Christiangramia</taxon>
    </lineage>
</organism>
<evidence type="ECO:0000313" key="2">
    <source>
        <dbReference type="EMBL" id="MCB7482489.1"/>
    </source>
</evidence>
<dbReference type="Gene3D" id="2.30.110.10">
    <property type="entry name" value="Electron Transport, Fmn-binding Protein, Chain A"/>
    <property type="match status" value="1"/>
</dbReference>
<sequence length="166" mass="18877">MSTKNLYDDKAREKIKELAEDVDFCMLVTNMDQKPLSAVPMSTKQVDDHGAVWFLSRSDSDHNKDIKKDKDVQLLYSGTSDMEFLSIYGEAFIETNRDVIKELYSKTDNAWFDGEDDPNITAIKVNPKEAYYWDNDESKVTTLFKLGMAAATGNKQDIGEKGKLEL</sequence>
<dbReference type="InterPro" id="IPR038725">
    <property type="entry name" value="YdaG_split_barrel_FMN-bd"/>
</dbReference>
<gene>
    <name evidence="2" type="ORF">LGQ90_14555</name>
</gene>
<dbReference type="InterPro" id="IPR012349">
    <property type="entry name" value="Split_barrel_FMN-bd"/>
</dbReference>
<dbReference type="PANTHER" id="PTHR34818:SF1">
    <property type="entry name" value="PROTEIN BLI-3"/>
    <property type="match status" value="1"/>
</dbReference>
<accession>A0A9X1LL56</accession>
<protein>
    <submittedName>
        <fullName evidence="2">Pyridoxamine 5'-phosphate oxidase family protein</fullName>
    </submittedName>
</protein>
<evidence type="ECO:0000259" key="1">
    <source>
        <dbReference type="Pfam" id="PF16242"/>
    </source>
</evidence>
<comment type="caution">
    <text evidence="2">The sequence shown here is derived from an EMBL/GenBank/DDBJ whole genome shotgun (WGS) entry which is preliminary data.</text>
</comment>
<dbReference type="InterPro" id="IPR052917">
    <property type="entry name" value="Stress-Dev_Protein"/>
</dbReference>
<dbReference type="RefSeq" id="WP_229342216.1">
    <property type="nucleotide sequence ID" value="NZ_JAJBZG010000005.1"/>
</dbReference>
<evidence type="ECO:0000313" key="3">
    <source>
        <dbReference type="Proteomes" id="UP001139414"/>
    </source>
</evidence>